<evidence type="ECO:0000256" key="1">
    <source>
        <dbReference type="ARBA" id="ARBA00010062"/>
    </source>
</evidence>
<dbReference type="InterPro" id="IPR028082">
    <property type="entry name" value="Peripla_BP_I"/>
</dbReference>
<evidence type="ECO:0000313" key="7">
    <source>
        <dbReference type="EMBL" id="MBP2351463.1"/>
    </source>
</evidence>
<dbReference type="Gene3D" id="3.40.50.2300">
    <property type="match status" value="2"/>
</dbReference>
<dbReference type="InterPro" id="IPR000709">
    <property type="entry name" value="Leu_Ile_Val-bd"/>
</dbReference>
<dbReference type="Proteomes" id="UP000755585">
    <property type="component" value="Unassembled WGS sequence"/>
</dbReference>
<dbReference type="EMBL" id="JAGINT010000001">
    <property type="protein sequence ID" value="MBP2351463.1"/>
    <property type="molecule type" value="Genomic_DNA"/>
</dbReference>
<keyword evidence="8" id="KW-1185">Reference proteome</keyword>
<feature type="region of interest" description="Disordered" evidence="5">
    <location>
        <begin position="1"/>
        <end position="27"/>
    </location>
</feature>
<reference evidence="7 8" key="1">
    <citation type="submission" date="2021-03" db="EMBL/GenBank/DDBJ databases">
        <title>Sequencing the genomes of 1000 actinobacteria strains.</title>
        <authorList>
            <person name="Klenk H.-P."/>
        </authorList>
    </citation>
    <scope>NUCLEOTIDE SEQUENCE [LARGE SCALE GENOMIC DNA]</scope>
    <source>
        <strain evidence="7 8">DSM 18824</strain>
    </source>
</reference>
<keyword evidence="4" id="KW-0029">Amino-acid transport</keyword>
<organism evidence="7 8">
    <name type="scientific">Kribbella aluminosa</name>
    <dbReference type="NCBI Taxonomy" id="416017"/>
    <lineage>
        <taxon>Bacteria</taxon>
        <taxon>Bacillati</taxon>
        <taxon>Actinomycetota</taxon>
        <taxon>Actinomycetes</taxon>
        <taxon>Propionibacteriales</taxon>
        <taxon>Kribbellaceae</taxon>
        <taxon>Kribbella</taxon>
    </lineage>
</organism>
<dbReference type="PANTHER" id="PTHR30483:SF6">
    <property type="entry name" value="PERIPLASMIC BINDING PROTEIN OF ABC TRANSPORTER FOR NATURAL AMINO ACIDS"/>
    <property type="match status" value="1"/>
</dbReference>
<accession>A0ABS4UIN3</accession>
<dbReference type="SUPFAM" id="SSF53822">
    <property type="entry name" value="Periplasmic binding protein-like I"/>
    <property type="match status" value="1"/>
</dbReference>
<proteinExistence type="inferred from homology"/>
<sequence>MIATVCVPPTGTETRARRHSNPTFPMSPVIWRSPGPDRFRQKKGSVTVHKVIAGMLGALVVLAGCGTAKDSSSGDASGPFQVLVVTGTSGAYAQFANANVTGIKAAAKVINERGGIDGRKVEIKVVDDQSDATQAVSLLQQELARSRPNLVWFFTIGEGQALMPILNGEKVLVVTNSGDPLADPAKYPYLTSLAADQKAPYVAMRQRLEAEGAKKVGFITTNDGVGQVDWPAFQEAMKGSGMTLFNEPVNLNSLNVTPNMLSLKNKGIDHLVVESYTALTSYIFSARTAAGMDDIPTIGDSPVAQTDPAKAIAPADQKNVVLVAANPQVEGGVSGAGWDKMVGALKATGGISVVQSQATVYTGLQAIAAAAAKAGSTDPGDMIKVLRGKLESPEFTFPQVWEPVSPTSNLLKSPPKDFNFVKVAPYNEIGQFPAGAVVH</sequence>
<evidence type="ECO:0000256" key="4">
    <source>
        <dbReference type="ARBA" id="ARBA00022970"/>
    </source>
</evidence>
<evidence type="ECO:0000256" key="5">
    <source>
        <dbReference type="SAM" id="MobiDB-lite"/>
    </source>
</evidence>
<protein>
    <submittedName>
        <fullName evidence="7">Branched-chain amino acid transport system substrate-binding protein</fullName>
    </submittedName>
</protein>
<dbReference type="PRINTS" id="PR00337">
    <property type="entry name" value="LEUILEVALBP"/>
</dbReference>
<keyword evidence="3" id="KW-0732">Signal</keyword>
<feature type="domain" description="Leucine-binding protein" evidence="6">
    <location>
        <begin position="81"/>
        <end position="388"/>
    </location>
</feature>
<dbReference type="PANTHER" id="PTHR30483">
    <property type="entry name" value="LEUCINE-SPECIFIC-BINDING PROTEIN"/>
    <property type="match status" value="1"/>
</dbReference>
<keyword evidence="2" id="KW-0813">Transport</keyword>
<gene>
    <name evidence="7" type="ORF">JOF29_002546</name>
</gene>
<comment type="similarity">
    <text evidence="1">Belongs to the leucine-binding protein family.</text>
</comment>
<comment type="caution">
    <text evidence="7">The sequence shown here is derived from an EMBL/GenBank/DDBJ whole genome shotgun (WGS) entry which is preliminary data.</text>
</comment>
<evidence type="ECO:0000259" key="6">
    <source>
        <dbReference type="Pfam" id="PF13458"/>
    </source>
</evidence>
<evidence type="ECO:0000256" key="2">
    <source>
        <dbReference type="ARBA" id="ARBA00022448"/>
    </source>
</evidence>
<name>A0ABS4UIN3_9ACTN</name>
<evidence type="ECO:0000313" key="8">
    <source>
        <dbReference type="Proteomes" id="UP000755585"/>
    </source>
</evidence>
<evidence type="ECO:0000256" key="3">
    <source>
        <dbReference type="ARBA" id="ARBA00022729"/>
    </source>
</evidence>
<dbReference type="InterPro" id="IPR051010">
    <property type="entry name" value="BCAA_transport"/>
</dbReference>
<dbReference type="RefSeq" id="WP_209694361.1">
    <property type="nucleotide sequence ID" value="NZ_BAAAVU010000042.1"/>
</dbReference>
<dbReference type="Pfam" id="PF13458">
    <property type="entry name" value="Peripla_BP_6"/>
    <property type="match status" value="1"/>
</dbReference>
<dbReference type="InterPro" id="IPR028081">
    <property type="entry name" value="Leu-bd"/>
</dbReference>